<dbReference type="PANTHER" id="PTHR36347">
    <property type="entry name" value="EXPRESSED PROTEIN"/>
    <property type="match status" value="1"/>
</dbReference>
<protein>
    <submittedName>
        <fullName evidence="4">Predicted protein</fullName>
    </submittedName>
</protein>
<organism evidence="5">
    <name type="scientific">Micromonas pusilla (strain CCMP1545)</name>
    <name type="common">Picoplanktonic green alga</name>
    <dbReference type="NCBI Taxonomy" id="564608"/>
    <lineage>
        <taxon>Eukaryota</taxon>
        <taxon>Viridiplantae</taxon>
        <taxon>Chlorophyta</taxon>
        <taxon>Mamiellophyceae</taxon>
        <taxon>Mamiellales</taxon>
        <taxon>Mamiellaceae</taxon>
        <taxon>Micromonas</taxon>
    </lineage>
</organism>
<feature type="compositionally biased region" description="Low complexity" evidence="2">
    <location>
        <begin position="1"/>
        <end position="24"/>
    </location>
</feature>
<dbReference type="OMA" id="WEEMSIA"/>
<sequence length="164" mass="17957">MTTTTTPRASPTRASSSLARGGASTPTPTPTRVRLAPRSSRAIAFRRRRSLATTTRAAASEEDDIEAIEARLKRNKGKNKKGGDSGYFDSYPEAKTNYPKGEWEVDPGAWDARGFGDKAWSAWSGEPGVLWWMNKGSFWGAGILAFCWVLFRLVGPALGLYQLN</sequence>
<dbReference type="GO" id="GO:0009507">
    <property type="term" value="C:chloroplast"/>
    <property type="evidence" value="ECO:0007669"/>
    <property type="project" value="TreeGrafter"/>
</dbReference>
<evidence type="ECO:0000256" key="2">
    <source>
        <dbReference type="SAM" id="MobiDB-lite"/>
    </source>
</evidence>
<evidence type="ECO:0000313" key="5">
    <source>
        <dbReference type="Proteomes" id="UP000001876"/>
    </source>
</evidence>
<proteinExistence type="predicted"/>
<dbReference type="STRING" id="564608.C1N8U8"/>
<reference evidence="4 5" key="1">
    <citation type="journal article" date="2009" name="Science">
        <title>Green evolution and dynamic adaptations revealed by genomes of the marine picoeukaryotes Micromonas.</title>
        <authorList>
            <person name="Worden A.Z."/>
            <person name="Lee J.H."/>
            <person name="Mock T."/>
            <person name="Rouze P."/>
            <person name="Simmons M.P."/>
            <person name="Aerts A.L."/>
            <person name="Allen A.E."/>
            <person name="Cuvelier M.L."/>
            <person name="Derelle E."/>
            <person name="Everett M.V."/>
            <person name="Foulon E."/>
            <person name="Grimwood J."/>
            <person name="Gundlach H."/>
            <person name="Henrissat B."/>
            <person name="Napoli C."/>
            <person name="McDonald S.M."/>
            <person name="Parker M.S."/>
            <person name="Rombauts S."/>
            <person name="Salamov A."/>
            <person name="Von Dassow P."/>
            <person name="Badger J.H."/>
            <person name="Coutinho P.M."/>
            <person name="Demir E."/>
            <person name="Dubchak I."/>
            <person name="Gentemann C."/>
            <person name="Eikrem W."/>
            <person name="Gready J.E."/>
            <person name="John U."/>
            <person name="Lanier W."/>
            <person name="Lindquist E.A."/>
            <person name="Lucas S."/>
            <person name="Mayer K.F."/>
            <person name="Moreau H."/>
            <person name="Not F."/>
            <person name="Otillar R."/>
            <person name="Panaud O."/>
            <person name="Pangilinan J."/>
            <person name="Paulsen I."/>
            <person name="Piegu B."/>
            <person name="Poliakov A."/>
            <person name="Robbens S."/>
            <person name="Schmutz J."/>
            <person name="Toulza E."/>
            <person name="Wyss T."/>
            <person name="Zelensky A."/>
            <person name="Zhou K."/>
            <person name="Armbrust E.V."/>
            <person name="Bhattacharya D."/>
            <person name="Goodenough U.W."/>
            <person name="Van de Peer Y."/>
            <person name="Grigoriev I.V."/>
        </authorList>
    </citation>
    <scope>NUCLEOTIDE SEQUENCE [LARGE SCALE GENOMIC DNA]</scope>
    <source>
        <strain evidence="4 5">CCMP1545</strain>
    </source>
</reference>
<dbReference type="EMBL" id="GG663751">
    <property type="protein sequence ID" value="EEH51240.1"/>
    <property type="molecule type" value="Genomic_DNA"/>
</dbReference>
<dbReference type="KEGG" id="mpp:MICPUCDRAFT_54247"/>
<feature type="region of interest" description="Disordered" evidence="2">
    <location>
        <begin position="1"/>
        <end position="41"/>
    </location>
</feature>
<feature type="transmembrane region" description="Helical" evidence="3">
    <location>
        <begin position="138"/>
        <end position="161"/>
    </location>
</feature>
<evidence type="ECO:0000256" key="3">
    <source>
        <dbReference type="SAM" id="Phobius"/>
    </source>
</evidence>
<accession>C1N8U8</accession>
<keyword evidence="3" id="KW-0472">Membrane</keyword>
<keyword evidence="5" id="KW-1185">Reference proteome</keyword>
<dbReference type="Proteomes" id="UP000001876">
    <property type="component" value="Unassembled WGS sequence"/>
</dbReference>
<dbReference type="PANTHER" id="PTHR36347:SF1">
    <property type="entry name" value="EXPRESSED PROTEIN"/>
    <property type="match status" value="1"/>
</dbReference>
<dbReference type="eggNOG" id="ENOG502S2EA">
    <property type="taxonomic scope" value="Eukaryota"/>
</dbReference>
<keyword evidence="1" id="KW-0175">Coiled coil</keyword>
<gene>
    <name evidence="4" type="ORF">MICPUCDRAFT_54247</name>
</gene>
<name>C1N8U8_MICPC</name>
<dbReference type="RefSeq" id="XP_003064335.1">
    <property type="nucleotide sequence ID" value="XM_003064289.1"/>
</dbReference>
<evidence type="ECO:0000313" key="4">
    <source>
        <dbReference type="EMBL" id="EEH51240.1"/>
    </source>
</evidence>
<feature type="coiled-coil region" evidence="1">
    <location>
        <begin position="51"/>
        <end position="78"/>
    </location>
</feature>
<dbReference type="OrthoDB" id="2016729at2759"/>
<keyword evidence="3" id="KW-1133">Transmembrane helix</keyword>
<keyword evidence="3" id="KW-0812">Transmembrane</keyword>
<evidence type="ECO:0000256" key="1">
    <source>
        <dbReference type="SAM" id="Coils"/>
    </source>
</evidence>
<dbReference type="AlphaFoldDB" id="C1N8U8"/>
<dbReference type="GeneID" id="9689776"/>